<keyword evidence="3" id="KW-0804">Transcription</keyword>
<evidence type="ECO:0000256" key="3">
    <source>
        <dbReference type="ARBA" id="ARBA00023163"/>
    </source>
</evidence>
<dbReference type="InterPro" id="IPR016032">
    <property type="entry name" value="Sig_transdc_resp-reg_C-effctor"/>
</dbReference>
<reference evidence="5 6" key="1">
    <citation type="submission" date="2021-08" db="EMBL/GenBank/DDBJ databases">
        <title>Comparative Genomics Analysis of the Genus Qipengyuania Reveals Extensive Genetic Diversity and Metabolic Versatility, Including the Description of Fifteen Novel Species.</title>
        <authorList>
            <person name="Liu Y."/>
        </authorList>
    </citation>
    <scope>NUCLEOTIDE SEQUENCE [LARGE SCALE GENOMIC DNA]</scope>
    <source>
        <strain evidence="5 6">1NDH17</strain>
    </source>
</reference>
<evidence type="ECO:0000256" key="2">
    <source>
        <dbReference type="ARBA" id="ARBA00023125"/>
    </source>
</evidence>
<dbReference type="PROSITE" id="PS50043">
    <property type="entry name" value="HTH_LUXR_2"/>
    <property type="match status" value="1"/>
</dbReference>
<keyword evidence="2" id="KW-0238">DNA-binding</keyword>
<dbReference type="Pfam" id="PF03472">
    <property type="entry name" value="Autoind_bind"/>
    <property type="match status" value="1"/>
</dbReference>
<keyword evidence="1" id="KW-0805">Transcription regulation</keyword>
<dbReference type="Pfam" id="PF00196">
    <property type="entry name" value="GerE"/>
    <property type="match status" value="1"/>
</dbReference>
<feature type="domain" description="HTH luxR-type" evidence="4">
    <location>
        <begin position="178"/>
        <end position="243"/>
    </location>
</feature>
<evidence type="ECO:0000313" key="5">
    <source>
        <dbReference type="EMBL" id="MBX7457110.1"/>
    </source>
</evidence>
<accession>A0ABS7IXU6</accession>
<organism evidence="5 6">
    <name type="scientific">Qipengyuania polymorpha</name>
    <dbReference type="NCBI Taxonomy" id="2867234"/>
    <lineage>
        <taxon>Bacteria</taxon>
        <taxon>Pseudomonadati</taxon>
        <taxon>Pseudomonadota</taxon>
        <taxon>Alphaproteobacteria</taxon>
        <taxon>Sphingomonadales</taxon>
        <taxon>Erythrobacteraceae</taxon>
        <taxon>Qipengyuania</taxon>
    </lineage>
</organism>
<evidence type="ECO:0000259" key="4">
    <source>
        <dbReference type="PROSITE" id="PS50043"/>
    </source>
</evidence>
<protein>
    <submittedName>
        <fullName evidence="5">LuxR family transcriptional regulator</fullName>
    </submittedName>
</protein>
<dbReference type="SUPFAM" id="SSF46894">
    <property type="entry name" value="C-terminal effector domain of the bipartite response regulators"/>
    <property type="match status" value="1"/>
</dbReference>
<dbReference type="InterPro" id="IPR005143">
    <property type="entry name" value="TF_LuxR_autoind-bd_dom"/>
</dbReference>
<gene>
    <name evidence="5" type="ORF">K3152_02525</name>
</gene>
<dbReference type="PROSITE" id="PS00622">
    <property type="entry name" value="HTH_LUXR_1"/>
    <property type="match status" value="1"/>
</dbReference>
<dbReference type="EMBL" id="JAIGNK010000001">
    <property type="protein sequence ID" value="MBX7457110.1"/>
    <property type="molecule type" value="Genomic_DNA"/>
</dbReference>
<comment type="caution">
    <text evidence="5">The sequence shown here is derived from an EMBL/GenBank/DDBJ whole genome shotgun (WGS) entry which is preliminary data.</text>
</comment>
<evidence type="ECO:0000313" key="6">
    <source>
        <dbReference type="Proteomes" id="UP000783253"/>
    </source>
</evidence>
<sequence length="247" mass="27061">MASAQIGVYAGGMEPVFLDIATSPCLSSLWENVRRAVAHFGADKFSYHVTPVFASQVSDATEVRAEGFSVEWLDLYKSADFRRIDPIPDAIMRVGHTISWEEALEDVEQTEEVAEFVRALRDYGITNGFGVPLFGPANRDAYGAFGFPADHVPTEEQVVALTIVARAGHDRVCQLINLEDGEVSLSERERQVLGLIAQGKSNTVIGQILEISPETVSTYVKRIYAKLGTSDRVGTTVKALKLKLITI</sequence>
<proteinExistence type="predicted"/>
<dbReference type="InterPro" id="IPR036693">
    <property type="entry name" value="TF_LuxR_autoind-bd_dom_sf"/>
</dbReference>
<dbReference type="InterPro" id="IPR036388">
    <property type="entry name" value="WH-like_DNA-bd_sf"/>
</dbReference>
<dbReference type="Proteomes" id="UP000783253">
    <property type="component" value="Unassembled WGS sequence"/>
</dbReference>
<dbReference type="SUPFAM" id="SSF75516">
    <property type="entry name" value="Pheromone-binding domain of LuxR-like quorum-sensing transcription factors"/>
    <property type="match status" value="1"/>
</dbReference>
<dbReference type="InterPro" id="IPR000792">
    <property type="entry name" value="Tscrpt_reg_LuxR_C"/>
</dbReference>
<dbReference type="PANTHER" id="PTHR44688">
    <property type="entry name" value="DNA-BINDING TRANSCRIPTIONAL ACTIVATOR DEVR_DOSR"/>
    <property type="match status" value="1"/>
</dbReference>
<dbReference type="CDD" id="cd06170">
    <property type="entry name" value="LuxR_C_like"/>
    <property type="match status" value="1"/>
</dbReference>
<dbReference type="Gene3D" id="3.30.450.80">
    <property type="entry name" value="Transcription factor LuxR-like, autoinducer-binding domain"/>
    <property type="match status" value="1"/>
</dbReference>
<dbReference type="PANTHER" id="PTHR44688:SF16">
    <property type="entry name" value="DNA-BINDING TRANSCRIPTIONAL ACTIVATOR DEVR_DOSR"/>
    <property type="match status" value="1"/>
</dbReference>
<dbReference type="Gene3D" id="1.10.10.10">
    <property type="entry name" value="Winged helix-like DNA-binding domain superfamily/Winged helix DNA-binding domain"/>
    <property type="match status" value="1"/>
</dbReference>
<dbReference type="SMART" id="SM00421">
    <property type="entry name" value="HTH_LUXR"/>
    <property type="match status" value="1"/>
</dbReference>
<dbReference type="RefSeq" id="WP_221572459.1">
    <property type="nucleotide sequence ID" value="NZ_JAIGNK010000001.1"/>
</dbReference>
<evidence type="ECO:0000256" key="1">
    <source>
        <dbReference type="ARBA" id="ARBA00023015"/>
    </source>
</evidence>
<keyword evidence="6" id="KW-1185">Reference proteome</keyword>
<dbReference type="PRINTS" id="PR00038">
    <property type="entry name" value="HTHLUXR"/>
</dbReference>
<name>A0ABS7IXU6_9SPHN</name>